<dbReference type="NCBIfam" id="TIGR00152">
    <property type="entry name" value="dephospho-CoA kinase"/>
    <property type="match status" value="1"/>
</dbReference>
<dbReference type="EMBL" id="CP001108">
    <property type="protein sequence ID" value="ACF46222.1"/>
    <property type="molecule type" value="Genomic_DNA"/>
</dbReference>
<dbReference type="CDD" id="cd02022">
    <property type="entry name" value="DPCK"/>
    <property type="match status" value="1"/>
</dbReference>
<gene>
    <name evidence="5" type="primary">coaE</name>
    <name evidence="7" type="ordered locus">Paes_1193</name>
</gene>
<keyword evidence="4 5" id="KW-0173">Coenzyme A biosynthesis</keyword>
<evidence type="ECO:0000256" key="1">
    <source>
        <dbReference type="ARBA" id="ARBA00009018"/>
    </source>
</evidence>
<dbReference type="GO" id="GO:0004140">
    <property type="term" value="F:dephospho-CoA kinase activity"/>
    <property type="evidence" value="ECO:0007669"/>
    <property type="project" value="UniProtKB-UniRule"/>
</dbReference>
<dbReference type="UniPathway" id="UPA00241">
    <property type="reaction ID" value="UER00356"/>
</dbReference>
<organism evidence="7 8">
    <name type="scientific">Prosthecochloris aestuarii (strain DSM 271 / SK 413)</name>
    <dbReference type="NCBI Taxonomy" id="290512"/>
    <lineage>
        <taxon>Bacteria</taxon>
        <taxon>Pseudomonadati</taxon>
        <taxon>Chlorobiota</taxon>
        <taxon>Chlorobiia</taxon>
        <taxon>Chlorobiales</taxon>
        <taxon>Chlorobiaceae</taxon>
        <taxon>Prosthecochloris</taxon>
    </lineage>
</organism>
<dbReference type="Pfam" id="PF01121">
    <property type="entry name" value="CoaE"/>
    <property type="match status" value="1"/>
</dbReference>
<evidence type="ECO:0000256" key="2">
    <source>
        <dbReference type="ARBA" id="ARBA00022741"/>
    </source>
</evidence>
<feature type="binding site" evidence="5">
    <location>
        <begin position="15"/>
        <end position="20"/>
    </location>
    <ligand>
        <name>ATP</name>
        <dbReference type="ChEBI" id="CHEBI:30616"/>
    </ligand>
</feature>
<evidence type="ECO:0000256" key="3">
    <source>
        <dbReference type="ARBA" id="ARBA00022840"/>
    </source>
</evidence>
<comment type="function">
    <text evidence="5">Catalyzes the phosphorylation of the 3'-hydroxyl group of dephosphocoenzyme A to form coenzyme A.</text>
</comment>
<dbReference type="SUPFAM" id="SSF52540">
    <property type="entry name" value="P-loop containing nucleoside triphosphate hydrolases"/>
    <property type="match status" value="1"/>
</dbReference>
<dbReference type="InterPro" id="IPR001977">
    <property type="entry name" value="Depp_CoAkinase"/>
</dbReference>
<reference evidence="7" key="1">
    <citation type="submission" date="2008-06" db="EMBL/GenBank/DDBJ databases">
        <title>Complete sequence of chromosome of Prosthecochloris aestuarii DSM 271.</title>
        <authorList>
            <consortium name="US DOE Joint Genome Institute"/>
            <person name="Lucas S."/>
            <person name="Copeland A."/>
            <person name="Lapidus A."/>
            <person name="Glavina del Rio T."/>
            <person name="Dalin E."/>
            <person name="Tice H."/>
            <person name="Bruce D."/>
            <person name="Goodwin L."/>
            <person name="Pitluck S."/>
            <person name="Schmutz J."/>
            <person name="Larimer F."/>
            <person name="Land M."/>
            <person name="Hauser L."/>
            <person name="Kyrpides N."/>
            <person name="Anderson I."/>
            <person name="Liu Z."/>
            <person name="Li T."/>
            <person name="Zhao F."/>
            <person name="Overmann J."/>
            <person name="Bryant D.A."/>
            <person name="Richardson P."/>
        </authorList>
    </citation>
    <scope>NUCLEOTIDE SEQUENCE [LARGE SCALE GENOMIC DNA]</scope>
    <source>
        <strain evidence="7">DSM 271</strain>
    </source>
</reference>
<dbReference type="RefSeq" id="WP_012505757.1">
    <property type="nucleotide sequence ID" value="NC_011059.1"/>
</dbReference>
<comment type="catalytic activity">
    <reaction evidence="5">
        <text>3'-dephospho-CoA + ATP = ADP + CoA + H(+)</text>
        <dbReference type="Rhea" id="RHEA:18245"/>
        <dbReference type="ChEBI" id="CHEBI:15378"/>
        <dbReference type="ChEBI" id="CHEBI:30616"/>
        <dbReference type="ChEBI" id="CHEBI:57287"/>
        <dbReference type="ChEBI" id="CHEBI:57328"/>
        <dbReference type="ChEBI" id="CHEBI:456216"/>
        <dbReference type="EC" id="2.7.1.24"/>
    </reaction>
</comment>
<dbReference type="KEGG" id="paa:Paes_1193"/>
<dbReference type="HAMAP" id="MF_00376">
    <property type="entry name" value="Dephospho_CoA_kinase"/>
    <property type="match status" value="1"/>
</dbReference>
<proteinExistence type="inferred from homology"/>
<comment type="similarity">
    <text evidence="1 5">Belongs to the CoaE family.</text>
</comment>
<dbReference type="HOGENOM" id="CLU_057180_3_1_10"/>
<dbReference type="PANTHER" id="PTHR10695:SF46">
    <property type="entry name" value="BIFUNCTIONAL COENZYME A SYNTHASE-RELATED"/>
    <property type="match status" value="1"/>
</dbReference>
<evidence type="ECO:0000256" key="4">
    <source>
        <dbReference type="ARBA" id="ARBA00022993"/>
    </source>
</evidence>
<protein>
    <recommendedName>
        <fullName evidence="5 6">Dephospho-CoA kinase</fullName>
        <ecNumber evidence="5 6">2.7.1.24</ecNumber>
    </recommendedName>
    <alternativeName>
        <fullName evidence="5">Dephosphocoenzyme A kinase</fullName>
    </alternativeName>
</protein>
<dbReference type="eggNOG" id="COG0237">
    <property type="taxonomic scope" value="Bacteria"/>
</dbReference>
<evidence type="ECO:0000256" key="5">
    <source>
        <dbReference type="HAMAP-Rule" id="MF_00376"/>
    </source>
</evidence>
<dbReference type="InterPro" id="IPR027417">
    <property type="entry name" value="P-loop_NTPase"/>
</dbReference>
<keyword evidence="5 7" id="KW-0808">Transferase</keyword>
<evidence type="ECO:0000256" key="6">
    <source>
        <dbReference type="NCBIfam" id="TIGR00152"/>
    </source>
</evidence>
<dbReference type="STRING" id="290512.Paes_1193"/>
<dbReference type="PANTHER" id="PTHR10695">
    <property type="entry name" value="DEPHOSPHO-COA KINASE-RELATED"/>
    <property type="match status" value="1"/>
</dbReference>
<keyword evidence="5 7" id="KW-0418">Kinase</keyword>
<dbReference type="Gene3D" id="3.40.50.300">
    <property type="entry name" value="P-loop containing nucleotide triphosphate hydrolases"/>
    <property type="match status" value="1"/>
</dbReference>
<dbReference type="EC" id="2.7.1.24" evidence="5 6"/>
<dbReference type="PROSITE" id="PS51219">
    <property type="entry name" value="DPCK"/>
    <property type="match status" value="1"/>
</dbReference>
<comment type="pathway">
    <text evidence="5">Cofactor biosynthesis; coenzyme A biosynthesis; CoA from (R)-pantothenate: step 5/5.</text>
</comment>
<evidence type="ECO:0000313" key="7">
    <source>
        <dbReference type="EMBL" id="ACF46222.1"/>
    </source>
</evidence>
<keyword evidence="3 5" id="KW-0067">ATP-binding</keyword>
<comment type="subcellular location">
    <subcellularLocation>
        <location evidence="5">Cytoplasm</location>
    </subcellularLocation>
</comment>
<name>B4S835_PROA2</name>
<keyword evidence="2 5" id="KW-0547">Nucleotide-binding</keyword>
<accession>B4S835</accession>
<dbReference type="AlphaFoldDB" id="B4S835"/>
<dbReference type="Proteomes" id="UP000002725">
    <property type="component" value="Chromosome"/>
</dbReference>
<dbReference type="GO" id="GO:0005737">
    <property type="term" value="C:cytoplasm"/>
    <property type="evidence" value="ECO:0007669"/>
    <property type="project" value="UniProtKB-SubCell"/>
</dbReference>
<sequence length="208" mass="23324">MNNRPLLVGVTGGLGSGKSTVCRILAEYGCEIFEADSVARQLQVTDPVIIEGIRRLFGNEVYQMRADGVLWLDRPAIARRVFADASLLQKLNRLIHPAVYSVFQSAVDDARRKGINVLVKEAAILFESGGDTLLDCIVVVTADRELRIQRALQRGGASREDIIRRINAQWPQEELVRRADYVIDNSGTFDQLKSRTRQVYELIVRDAL</sequence>
<keyword evidence="5" id="KW-0963">Cytoplasm</keyword>
<dbReference type="GO" id="GO:0005524">
    <property type="term" value="F:ATP binding"/>
    <property type="evidence" value="ECO:0007669"/>
    <property type="project" value="UniProtKB-UniRule"/>
</dbReference>
<evidence type="ECO:0000313" key="8">
    <source>
        <dbReference type="Proteomes" id="UP000002725"/>
    </source>
</evidence>
<dbReference type="GO" id="GO:0015937">
    <property type="term" value="P:coenzyme A biosynthetic process"/>
    <property type="evidence" value="ECO:0007669"/>
    <property type="project" value="UniProtKB-UniRule"/>
</dbReference>
<keyword evidence="8" id="KW-1185">Reference proteome</keyword>